<dbReference type="AlphaFoldDB" id="A0A8B2PI51"/>
<reference evidence="4 5" key="1">
    <citation type="submission" date="2013-04" db="EMBL/GenBank/DDBJ databases">
        <title>Hyphomonas sp. T24B3 Genome Sequencing.</title>
        <authorList>
            <person name="Lai Q."/>
            <person name="Shao Z."/>
        </authorList>
    </citation>
    <scope>NUCLEOTIDE SEQUENCE [LARGE SCALE GENOMIC DNA]</scope>
    <source>
        <strain evidence="4 5">T24B3</strain>
    </source>
</reference>
<dbReference type="InterPro" id="IPR059020">
    <property type="entry name" value="CapW_CTD"/>
</dbReference>
<protein>
    <submittedName>
        <fullName evidence="4">Transcriptional regulator</fullName>
    </submittedName>
</protein>
<comment type="caution">
    <text evidence="4">The sequence shown here is derived from an EMBL/GenBank/DDBJ whole genome shotgun (WGS) entry which is preliminary data.</text>
</comment>
<dbReference type="Proteomes" id="UP000249123">
    <property type="component" value="Unassembled WGS sequence"/>
</dbReference>
<dbReference type="Pfam" id="PF26109">
    <property type="entry name" value="WHD_BrxR"/>
    <property type="match status" value="1"/>
</dbReference>
<dbReference type="InterPro" id="IPR051534">
    <property type="entry name" value="CBASS_pafABC_assoc_protein"/>
</dbReference>
<evidence type="ECO:0000313" key="4">
    <source>
        <dbReference type="EMBL" id="RAN31415.1"/>
    </source>
</evidence>
<dbReference type="InterPro" id="IPR016634">
    <property type="entry name" value="CapW-like"/>
</dbReference>
<evidence type="ECO:0000259" key="1">
    <source>
        <dbReference type="Pfam" id="PF13280"/>
    </source>
</evidence>
<dbReference type="EMBL" id="AWFB01000051">
    <property type="protein sequence ID" value="RAN31415.1"/>
    <property type="molecule type" value="Genomic_DNA"/>
</dbReference>
<dbReference type="PROSITE" id="PS52050">
    <property type="entry name" value="WYL"/>
    <property type="match status" value="1"/>
</dbReference>
<evidence type="ECO:0000313" key="5">
    <source>
        <dbReference type="Proteomes" id="UP000249123"/>
    </source>
</evidence>
<gene>
    <name evidence="4" type="ORF">HY3_16765</name>
</gene>
<keyword evidence="5" id="KW-1185">Reference proteome</keyword>
<sequence length="291" mass="33327">MVGMNKSELRWGVERRLEFIEFRLYWEGHVNRGDVMEVFGVSVNQASTDLNRYLELAPGNMLYDKSERTYVRGDHFAPKFLQPDAGRYLSQLHLLDQGIVERSDAWLGSLPEFEASPTPARGVEAPILRSVLRAIENREAIEVRYQSMSQPEPAWRWIAPHALGFDGFRWHARAWCFKDAAFKDFVLSRILKDRARKPSEIDPQTDRNWHKTVDLVIAPHPDLSDAQKAAVALDYGMTDGHATLTVRNAMLYYSLRRLGLDTDPSVREPKDQQIVLKNRLDTAGFATTNLT</sequence>
<evidence type="ECO:0000259" key="2">
    <source>
        <dbReference type="Pfam" id="PF26107"/>
    </source>
</evidence>
<accession>A0A8B2PI51</accession>
<dbReference type="Pfam" id="PF13280">
    <property type="entry name" value="WYL"/>
    <property type="match status" value="1"/>
</dbReference>
<dbReference type="InterPro" id="IPR026881">
    <property type="entry name" value="WYL_dom"/>
</dbReference>
<dbReference type="PANTHER" id="PTHR34580:SF3">
    <property type="entry name" value="PROTEIN PAFB"/>
    <property type="match status" value="1"/>
</dbReference>
<feature type="domain" description="DNA-binding transcriptional repressor CapW C-terminal dimerisation" evidence="2">
    <location>
        <begin position="212"/>
        <end position="279"/>
    </location>
</feature>
<dbReference type="PANTHER" id="PTHR34580">
    <property type="match status" value="1"/>
</dbReference>
<name>A0A8B2PI51_9PROT</name>
<evidence type="ECO:0000259" key="3">
    <source>
        <dbReference type="Pfam" id="PF26109"/>
    </source>
</evidence>
<dbReference type="PIRSF" id="PIRSF015558">
    <property type="entry name" value="Txn_reg_DeoR_prd"/>
    <property type="match status" value="1"/>
</dbReference>
<dbReference type="InterPro" id="IPR059019">
    <property type="entry name" value="WHD_CapW"/>
</dbReference>
<feature type="domain" description="WYL" evidence="1">
    <location>
        <begin position="127"/>
        <end position="191"/>
    </location>
</feature>
<dbReference type="Pfam" id="PF26107">
    <property type="entry name" value="BrxR_CTD"/>
    <property type="match status" value="1"/>
</dbReference>
<organism evidence="4 5">
    <name type="scientific">Hyphomonas pacifica</name>
    <dbReference type="NCBI Taxonomy" id="1280941"/>
    <lineage>
        <taxon>Bacteria</taxon>
        <taxon>Pseudomonadati</taxon>
        <taxon>Pseudomonadota</taxon>
        <taxon>Alphaproteobacteria</taxon>
        <taxon>Hyphomonadales</taxon>
        <taxon>Hyphomonadaceae</taxon>
        <taxon>Hyphomonas</taxon>
    </lineage>
</organism>
<feature type="domain" description="DNA-binding transcriptional repressor CapW winged helix-turn-helix" evidence="3">
    <location>
        <begin position="13"/>
        <end position="93"/>
    </location>
</feature>
<proteinExistence type="predicted"/>